<dbReference type="InterPro" id="IPR016163">
    <property type="entry name" value="Ald_DH_C"/>
</dbReference>
<dbReference type="InterPro" id="IPR015590">
    <property type="entry name" value="Aldehyde_DH_dom"/>
</dbReference>
<accession>A0A1W2BQ69</accession>
<dbReference type="GO" id="GO:0005737">
    <property type="term" value="C:cytoplasm"/>
    <property type="evidence" value="ECO:0007669"/>
    <property type="project" value="TreeGrafter"/>
</dbReference>
<feature type="domain" description="Aldehyde dehydrogenase" evidence="8">
    <location>
        <begin position="10"/>
        <end position="435"/>
    </location>
</feature>
<dbReference type="InterPro" id="IPR016162">
    <property type="entry name" value="Ald_DH_N"/>
</dbReference>
<evidence type="ECO:0000256" key="1">
    <source>
        <dbReference type="ARBA" id="ARBA00009986"/>
    </source>
</evidence>
<evidence type="ECO:0000256" key="3">
    <source>
        <dbReference type="ARBA" id="ARBA00023027"/>
    </source>
</evidence>
<evidence type="ECO:0000256" key="6">
    <source>
        <dbReference type="PROSITE-ProRule" id="PRU10007"/>
    </source>
</evidence>
<comment type="similarity">
    <text evidence="1 4 7">Belongs to the aldehyde dehydrogenase family.</text>
</comment>
<dbReference type="RefSeq" id="WP_084288656.1">
    <property type="nucleotide sequence ID" value="NZ_FWYB01000002.1"/>
</dbReference>
<dbReference type="Pfam" id="PF00171">
    <property type="entry name" value="Aldedh"/>
    <property type="match status" value="1"/>
</dbReference>
<dbReference type="PANTHER" id="PTHR43570:SF20">
    <property type="entry name" value="ALDEHYDE DEHYDROGENASE ALDX-RELATED"/>
    <property type="match status" value="1"/>
</dbReference>
<dbReference type="InterPro" id="IPR012394">
    <property type="entry name" value="Aldehyde_DH_NAD(P)"/>
</dbReference>
<evidence type="ECO:0000256" key="4">
    <source>
        <dbReference type="PIRNR" id="PIRNR036492"/>
    </source>
</evidence>
<evidence type="ECO:0000313" key="9">
    <source>
        <dbReference type="EMBL" id="SMC74874.1"/>
    </source>
</evidence>
<dbReference type="InterPro" id="IPR016161">
    <property type="entry name" value="Ald_DH/histidinol_DH"/>
</dbReference>
<dbReference type="FunFam" id="3.40.309.10:FF:000025">
    <property type="entry name" value="Aldehyde dehydrogenase"/>
    <property type="match status" value="1"/>
</dbReference>
<proteinExistence type="inferred from homology"/>
<feature type="active site" evidence="5">
    <location>
        <position position="245"/>
    </location>
</feature>
<organism evidence="9 10">
    <name type="scientific">Pedobacter nyackensis</name>
    <dbReference type="NCBI Taxonomy" id="475255"/>
    <lineage>
        <taxon>Bacteria</taxon>
        <taxon>Pseudomonadati</taxon>
        <taxon>Bacteroidota</taxon>
        <taxon>Sphingobacteriia</taxon>
        <taxon>Sphingobacteriales</taxon>
        <taxon>Sphingobacteriaceae</taxon>
        <taxon>Pedobacter</taxon>
    </lineage>
</organism>
<sequence>MTQTIISVFEAQQKHKYTLRNSNSAQRIDKLKTLKAGIEKYETRIYEALQSDLRKSHFEAAVTELIFVYGELNFAIKHLSSWMRPKRVGKTITSLTAKNRIYYEPKGVCLIISPWNYPFQLLISPLISVIAAGNCAILKPSELSPATSAVINALIKECFDEQEICCIEGDAAASTALLDLPFDHIFFTGSTAIGKVVMEAAAKHLTSVTLELGGKSPTVIDQSANLKKAAEKIAWGKLLNAGQTCIAPDYVLIPQNRQEEFISEYAIAANKLFFNSNKQINENAYAKIINERHYKRISNLMQNATENGAKIAFGGEKNESNHTINPTVLTQLHMDAEIMKEEIFGPVLPIITYQTTDEAIQEINSRSKPLALYIFSENKKNIAQLIKNTSAGGTCVNDVLIHISNPKLPFGGVNSSGMGSCHGFFGFKTFSHERSVVFQSRMNVSNLIYPPYENKYWVLNWLKRLM</sequence>
<dbReference type="PANTHER" id="PTHR43570">
    <property type="entry name" value="ALDEHYDE DEHYDROGENASE"/>
    <property type="match status" value="1"/>
</dbReference>
<keyword evidence="2 4" id="KW-0560">Oxidoreductase</keyword>
<dbReference type="SUPFAM" id="SSF53720">
    <property type="entry name" value="ALDH-like"/>
    <property type="match status" value="1"/>
</dbReference>
<dbReference type="STRING" id="475255.SAMN04488101_102692"/>
<dbReference type="PROSITE" id="PS00687">
    <property type="entry name" value="ALDEHYDE_DEHYDR_GLU"/>
    <property type="match status" value="1"/>
</dbReference>
<evidence type="ECO:0000256" key="5">
    <source>
        <dbReference type="PIRSR" id="PIRSR036492-1"/>
    </source>
</evidence>
<reference evidence="9 10" key="1">
    <citation type="submission" date="2017-04" db="EMBL/GenBank/DDBJ databases">
        <authorList>
            <person name="Afonso C.L."/>
            <person name="Miller P.J."/>
            <person name="Scott M.A."/>
            <person name="Spackman E."/>
            <person name="Goraichik I."/>
            <person name="Dimitrov K.M."/>
            <person name="Suarez D.L."/>
            <person name="Swayne D.E."/>
        </authorList>
    </citation>
    <scope>NUCLEOTIDE SEQUENCE [LARGE SCALE GENOMIC DNA]</scope>
    <source>
        <strain evidence="9 10">DSM 19625</strain>
    </source>
</reference>
<keyword evidence="10" id="KW-1185">Reference proteome</keyword>
<dbReference type="InterPro" id="IPR016160">
    <property type="entry name" value="Ald_DH_CS_CYS"/>
</dbReference>
<evidence type="ECO:0000313" key="10">
    <source>
        <dbReference type="Proteomes" id="UP000192678"/>
    </source>
</evidence>
<evidence type="ECO:0000256" key="7">
    <source>
        <dbReference type="RuleBase" id="RU003345"/>
    </source>
</evidence>
<protein>
    <recommendedName>
        <fullName evidence="4">Aldehyde dehydrogenase</fullName>
    </recommendedName>
</protein>
<dbReference type="GO" id="GO:0006081">
    <property type="term" value="P:aldehyde metabolic process"/>
    <property type="evidence" value="ECO:0007669"/>
    <property type="project" value="InterPro"/>
</dbReference>
<dbReference type="PIRSF" id="PIRSF036492">
    <property type="entry name" value="ALDH"/>
    <property type="match status" value="1"/>
</dbReference>
<dbReference type="EMBL" id="FWYB01000002">
    <property type="protein sequence ID" value="SMC74874.1"/>
    <property type="molecule type" value="Genomic_DNA"/>
</dbReference>
<keyword evidence="3" id="KW-0520">NAD</keyword>
<dbReference type="InterPro" id="IPR029510">
    <property type="entry name" value="Ald_DH_CS_GLU"/>
</dbReference>
<dbReference type="CDD" id="cd07134">
    <property type="entry name" value="ALDH_AlkH-like"/>
    <property type="match status" value="1"/>
</dbReference>
<dbReference type="Gene3D" id="3.40.309.10">
    <property type="entry name" value="Aldehyde Dehydrogenase, Chain A, domain 2"/>
    <property type="match status" value="1"/>
</dbReference>
<dbReference type="GO" id="GO:0004029">
    <property type="term" value="F:aldehyde dehydrogenase (NAD+) activity"/>
    <property type="evidence" value="ECO:0007669"/>
    <property type="project" value="TreeGrafter"/>
</dbReference>
<dbReference type="FunFam" id="3.40.605.10:FF:000004">
    <property type="entry name" value="Aldehyde dehydrogenase"/>
    <property type="match status" value="1"/>
</dbReference>
<name>A0A1W2BQ69_9SPHI</name>
<dbReference type="OrthoDB" id="781568at2"/>
<gene>
    <name evidence="9" type="ORF">SAMN04488101_102692</name>
</gene>
<dbReference type="Proteomes" id="UP000192678">
    <property type="component" value="Unassembled WGS sequence"/>
</dbReference>
<dbReference type="Gene3D" id="3.40.605.10">
    <property type="entry name" value="Aldehyde Dehydrogenase, Chain A, domain 1"/>
    <property type="match status" value="1"/>
</dbReference>
<dbReference type="PROSITE" id="PS00070">
    <property type="entry name" value="ALDEHYDE_DEHYDR_CYS"/>
    <property type="match status" value="1"/>
</dbReference>
<evidence type="ECO:0000259" key="8">
    <source>
        <dbReference type="Pfam" id="PF00171"/>
    </source>
</evidence>
<evidence type="ECO:0000256" key="2">
    <source>
        <dbReference type="ARBA" id="ARBA00023002"/>
    </source>
</evidence>
<feature type="active site" evidence="5 6">
    <location>
        <position position="211"/>
    </location>
</feature>
<dbReference type="AlphaFoldDB" id="A0A1W2BQ69"/>